<dbReference type="OrthoDB" id="9810445at2"/>
<dbReference type="InterPro" id="IPR001915">
    <property type="entry name" value="Peptidase_M48"/>
</dbReference>
<accession>S0G2N1</accession>
<dbReference type="MEROPS" id="M48.022"/>
<evidence type="ECO:0000256" key="5">
    <source>
        <dbReference type="ARBA" id="ARBA00023049"/>
    </source>
</evidence>
<evidence type="ECO:0000256" key="2">
    <source>
        <dbReference type="ARBA" id="ARBA00022723"/>
    </source>
</evidence>
<evidence type="ECO:0000256" key="6">
    <source>
        <dbReference type="RuleBase" id="RU003983"/>
    </source>
</evidence>
<dbReference type="CDD" id="cd07334">
    <property type="entry name" value="M48C_loiP_like"/>
    <property type="match status" value="1"/>
</dbReference>
<feature type="domain" description="Peptidase M48" evidence="7">
    <location>
        <begin position="87"/>
        <end position="240"/>
    </location>
</feature>
<reference evidence="8 9" key="1">
    <citation type="journal article" date="2013" name="Genome Announc.">
        <title>Draft Genome Sequence of Desulfotignum phosphitoxidans DSM 13687 Strain FiPS-3.</title>
        <authorList>
            <person name="Poehlein A."/>
            <person name="Daniel R."/>
            <person name="Simeonova D.D."/>
        </authorList>
    </citation>
    <scope>NUCLEOTIDE SEQUENCE [LARGE SCALE GENOMIC DNA]</scope>
    <source>
        <strain evidence="8 9">DSM 13687</strain>
    </source>
</reference>
<protein>
    <submittedName>
        <fullName evidence="8">Metalloprotease</fullName>
        <ecNumber evidence="8">3.4.24.-</ecNumber>
    </submittedName>
</protein>
<keyword evidence="5 6" id="KW-0482">Metalloprotease</keyword>
<keyword evidence="1 6" id="KW-0645">Protease</keyword>
<dbReference type="GO" id="GO:0051603">
    <property type="term" value="P:proteolysis involved in protein catabolic process"/>
    <property type="evidence" value="ECO:0007669"/>
    <property type="project" value="TreeGrafter"/>
</dbReference>
<dbReference type="Gene3D" id="3.30.2010.10">
    <property type="entry name" value="Metalloproteases ('zincins'), catalytic domain"/>
    <property type="match status" value="1"/>
</dbReference>
<evidence type="ECO:0000256" key="1">
    <source>
        <dbReference type="ARBA" id="ARBA00022670"/>
    </source>
</evidence>
<dbReference type="PANTHER" id="PTHR22726:SF8">
    <property type="entry name" value="METALLOPROTEASE YCAL"/>
    <property type="match status" value="1"/>
</dbReference>
<dbReference type="EC" id="3.4.24.-" evidence="8"/>
<keyword evidence="2" id="KW-0479">Metal-binding</keyword>
<evidence type="ECO:0000256" key="4">
    <source>
        <dbReference type="ARBA" id="ARBA00022833"/>
    </source>
</evidence>
<dbReference type="Proteomes" id="UP000014216">
    <property type="component" value="Unassembled WGS sequence"/>
</dbReference>
<keyword evidence="4 6" id="KW-0862">Zinc</keyword>
<evidence type="ECO:0000313" key="9">
    <source>
        <dbReference type="Proteomes" id="UP000014216"/>
    </source>
</evidence>
<dbReference type="Pfam" id="PF01435">
    <property type="entry name" value="Peptidase_M48"/>
    <property type="match status" value="1"/>
</dbReference>
<name>S0G2N1_9BACT</name>
<organism evidence="8 9">
    <name type="scientific">Desulfotignum phosphitoxidans DSM 13687</name>
    <dbReference type="NCBI Taxonomy" id="1286635"/>
    <lineage>
        <taxon>Bacteria</taxon>
        <taxon>Pseudomonadati</taxon>
        <taxon>Thermodesulfobacteriota</taxon>
        <taxon>Desulfobacteria</taxon>
        <taxon>Desulfobacterales</taxon>
        <taxon>Desulfobacteraceae</taxon>
        <taxon>Desulfotignum</taxon>
    </lineage>
</organism>
<dbReference type="EMBL" id="APJX01000011">
    <property type="protein sequence ID" value="EMS78001.1"/>
    <property type="molecule type" value="Genomic_DNA"/>
</dbReference>
<comment type="caution">
    <text evidence="8">The sequence shown here is derived from an EMBL/GenBank/DDBJ whole genome shotgun (WGS) entry which is preliminary data.</text>
</comment>
<keyword evidence="9" id="KW-1185">Reference proteome</keyword>
<dbReference type="GO" id="GO:0016020">
    <property type="term" value="C:membrane"/>
    <property type="evidence" value="ECO:0007669"/>
    <property type="project" value="TreeGrafter"/>
</dbReference>
<dbReference type="AlphaFoldDB" id="S0G2N1"/>
<dbReference type="GO" id="GO:0004222">
    <property type="term" value="F:metalloendopeptidase activity"/>
    <property type="evidence" value="ECO:0007669"/>
    <property type="project" value="InterPro"/>
</dbReference>
<sequence>MMNRVIICLFCLSVFWGCDNTNLDLATQAGIDVIKAATLSDNEVELLAANASKQLDSKNPIAGIQNSYGIRLEKLVGDRYNSNGYVFDFKVYLSPEINAFAMADGTIRIYSGLMDMMNDEEVLFVVGHEMGHVVEKHIKKKIMLAYAASAVRKGIASQENLAGDVARSFMGGLVQTLLNAQFSQAEEKDADDFGILFLKNHGFDINAAISALKKLDGLGNNHSFLSSHPDPAIRAERLQKQVASPGKIITPSFLDKLIASIIRLFP</sequence>
<dbReference type="GO" id="GO:0046872">
    <property type="term" value="F:metal ion binding"/>
    <property type="evidence" value="ECO:0007669"/>
    <property type="project" value="UniProtKB-KW"/>
</dbReference>
<evidence type="ECO:0000313" key="8">
    <source>
        <dbReference type="EMBL" id="EMS78001.1"/>
    </source>
</evidence>
<comment type="cofactor">
    <cofactor evidence="6">
        <name>Zn(2+)</name>
        <dbReference type="ChEBI" id="CHEBI:29105"/>
    </cofactor>
    <text evidence="6">Binds 1 zinc ion per subunit.</text>
</comment>
<dbReference type="PANTHER" id="PTHR22726">
    <property type="entry name" value="METALLOENDOPEPTIDASE OMA1"/>
    <property type="match status" value="1"/>
</dbReference>
<dbReference type="RefSeq" id="WP_006968154.1">
    <property type="nucleotide sequence ID" value="NZ_APJX01000011.1"/>
</dbReference>
<proteinExistence type="inferred from homology"/>
<dbReference type="InterPro" id="IPR051156">
    <property type="entry name" value="Mito/Outer_Membr_Metalloprot"/>
</dbReference>
<keyword evidence="3 6" id="KW-0378">Hydrolase</keyword>
<evidence type="ECO:0000259" key="7">
    <source>
        <dbReference type="Pfam" id="PF01435"/>
    </source>
</evidence>
<gene>
    <name evidence="8" type="ORF">Dpo_11c01430</name>
</gene>
<comment type="similarity">
    <text evidence="6">Belongs to the peptidase M48 family.</text>
</comment>
<evidence type="ECO:0000256" key="3">
    <source>
        <dbReference type="ARBA" id="ARBA00022801"/>
    </source>
</evidence>